<gene>
    <name evidence="1" type="ORF">RRG08_030146</name>
</gene>
<evidence type="ECO:0000313" key="2">
    <source>
        <dbReference type="Proteomes" id="UP001283361"/>
    </source>
</evidence>
<name>A0AAE0ZR93_9GAST</name>
<proteinExistence type="predicted"/>
<dbReference type="Proteomes" id="UP001283361">
    <property type="component" value="Unassembled WGS sequence"/>
</dbReference>
<dbReference type="AlphaFoldDB" id="A0AAE0ZR93"/>
<reference evidence="1" key="1">
    <citation type="journal article" date="2023" name="G3 (Bethesda)">
        <title>A reference genome for the long-term kleptoplast-retaining sea slug Elysia crispata morphotype clarki.</title>
        <authorList>
            <person name="Eastman K.E."/>
            <person name="Pendleton A.L."/>
            <person name="Shaikh M.A."/>
            <person name="Suttiyut T."/>
            <person name="Ogas R."/>
            <person name="Tomko P."/>
            <person name="Gavelis G."/>
            <person name="Widhalm J.R."/>
            <person name="Wisecaver J.H."/>
        </authorList>
    </citation>
    <scope>NUCLEOTIDE SEQUENCE</scope>
    <source>
        <strain evidence="1">ECLA1</strain>
    </source>
</reference>
<evidence type="ECO:0000313" key="1">
    <source>
        <dbReference type="EMBL" id="KAK3774064.1"/>
    </source>
</evidence>
<sequence>MEPPLCAVEPYYMESSRRLALISPEQTRETPGDPVACMPSVNFPPLAEKLAPTEVTSLSLAAVYVGQAAMFVGPRETDQAPVETDKAGTEMQPASVSNNLVLFSS</sequence>
<dbReference type="EMBL" id="JAWDGP010003469">
    <property type="protein sequence ID" value="KAK3774064.1"/>
    <property type="molecule type" value="Genomic_DNA"/>
</dbReference>
<keyword evidence="2" id="KW-1185">Reference proteome</keyword>
<organism evidence="1 2">
    <name type="scientific">Elysia crispata</name>
    <name type="common">lettuce slug</name>
    <dbReference type="NCBI Taxonomy" id="231223"/>
    <lineage>
        <taxon>Eukaryota</taxon>
        <taxon>Metazoa</taxon>
        <taxon>Spiralia</taxon>
        <taxon>Lophotrochozoa</taxon>
        <taxon>Mollusca</taxon>
        <taxon>Gastropoda</taxon>
        <taxon>Heterobranchia</taxon>
        <taxon>Euthyneura</taxon>
        <taxon>Panpulmonata</taxon>
        <taxon>Sacoglossa</taxon>
        <taxon>Placobranchoidea</taxon>
        <taxon>Plakobranchidae</taxon>
        <taxon>Elysia</taxon>
    </lineage>
</organism>
<comment type="caution">
    <text evidence="1">The sequence shown here is derived from an EMBL/GenBank/DDBJ whole genome shotgun (WGS) entry which is preliminary data.</text>
</comment>
<accession>A0AAE0ZR93</accession>
<protein>
    <submittedName>
        <fullName evidence="1">Uncharacterized protein</fullName>
    </submittedName>
</protein>